<accession>A0A8T0E0M1</accession>
<feature type="compositionally biased region" description="Polar residues" evidence="1">
    <location>
        <begin position="392"/>
        <end position="401"/>
    </location>
</feature>
<dbReference type="Proteomes" id="UP000807504">
    <property type="component" value="Unassembled WGS sequence"/>
</dbReference>
<reference evidence="2" key="1">
    <citation type="journal article" date="2020" name="bioRxiv">
        <title>Chromosome-level reference genome of the European wasp spider Argiope bruennichi: a resource for studies on range expansion and evolutionary adaptation.</title>
        <authorList>
            <person name="Sheffer M.M."/>
            <person name="Hoppe A."/>
            <person name="Krehenwinkel H."/>
            <person name="Uhl G."/>
            <person name="Kuss A.W."/>
            <person name="Jensen L."/>
            <person name="Jensen C."/>
            <person name="Gillespie R.G."/>
            <person name="Hoff K.J."/>
            <person name="Prost S."/>
        </authorList>
    </citation>
    <scope>NUCLEOTIDE SEQUENCE</scope>
</reference>
<feature type="region of interest" description="Disordered" evidence="1">
    <location>
        <begin position="272"/>
        <end position="417"/>
    </location>
</feature>
<name>A0A8T0E0M1_ARGBR</name>
<feature type="region of interest" description="Disordered" evidence="1">
    <location>
        <begin position="198"/>
        <end position="238"/>
    </location>
</feature>
<gene>
    <name evidence="2" type="ORF">HNY73_022116</name>
</gene>
<comment type="caution">
    <text evidence="2">The sequence shown here is derived from an EMBL/GenBank/DDBJ whole genome shotgun (WGS) entry which is preliminary data.</text>
</comment>
<dbReference type="EMBL" id="JABXBU010002231">
    <property type="protein sequence ID" value="KAF8763993.1"/>
    <property type="molecule type" value="Genomic_DNA"/>
</dbReference>
<organism evidence="2 3">
    <name type="scientific">Argiope bruennichi</name>
    <name type="common">Wasp spider</name>
    <name type="synonym">Aranea bruennichi</name>
    <dbReference type="NCBI Taxonomy" id="94029"/>
    <lineage>
        <taxon>Eukaryota</taxon>
        <taxon>Metazoa</taxon>
        <taxon>Ecdysozoa</taxon>
        <taxon>Arthropoda</taxon>
        <taxon>Chelicerata</taxon>
        <taxon>Arachnida</taxon>
        <taxon>Araneae</taxon>
        <taxon>Araneomorphae</taxon>
        <taxon>Entelegynae</taxon>
        <taxon>Araneoidea</taxon>
        <taxon>Araneidae</taxon>
        <taxon>Argiope</taxon>
    </lineage>
</organism>
<dbReference type="AlphaFoldDB" id="A0A8T0E0M1"/>
<evidence type="ECO:0000313" key="3">
    <source>
        <dbReference type="Proteomes" id="UP000807504"/>
    </source>
</evidence>
<sequence>MATNFGIFIRSTKSNDDIIEACNNLMKHSNLDGRILTVRSGKTYGGVKVFLNGDAIVQELLEKQFLYETGDDLSTIHPLRTHLTVHDAIISSTEEEFIEELRNIIQEALGPVLKISKIPFSKQYPDIGNGNWRVLLDVPEIEDLDIFKKSGLPDDFTIKVPGVHGRLSVTFYCTKCDKDGHTQWRCSRSFNYNMEANSESLKEEDSTANTPKRSMSGFFIRDRDEESKESKSAPKTKPLLKRKRIEEFEKEIGKEEVRNFCDSFQLKNSSNIKKEVGESSSSTMTRPVRSENDDIKRETHAKRARFSPMNEDDSQPENIPKASSTTDDANCLEILFESSPSTSKNQPHYVSSESGALFTRNSVDDSVSTSNEHLPTADIKSDLPSTDENDSDSNLGPSASRSKPVRQRKKPAQDTPIVIPDRIQKIISEIDDGVLGVEPLTAFFNHVKKKSKPCSFAEMYTSNVAGLKKQLDEIKRRYYMIPERGTKEEIQFMKWFVNIINRFDGTPNTRKRKVKT</sequence>
<proteinExistence type="predicted"/>
<evidence type="ECO:0000313" key="2">
    <source>
        <dbReference type="EMBL" id="KAF8763993.1"/>
    </source>
</evidence>
<keyword evidence="3" id="KW-1185">Reference proteome</keyword>
<feature type="compositionally biased region" description="Polar residues" evidence="1">
    <location>
        <begin position="338"/>
        <end position="373"/>
    </location>
</feature>
<protein>
    <submittedName>
        <fullName evidence="2">Uncharacterized protein</fullName>
    </submittedName>
</protein>
<evidence type="ECO:0000256" key="1">
    <source>
        <dbReference type="SAM" id="MobiDB-lite"/>
    </source>
</evidence>
<feature type="compositionally biased region" description="Basic and acidic residues" evidence="1">
    <location>
        <begin position="220"/>
        <end position="232"/>
    </location>
</feature>
<reference evidence="2" key="2">
    <citation type="submission" date="2020-06" db="EMBL/GenBank/DDBJ databases">
        <authorList>
            <person name="Sheffer M."/>
        </authorList>
    </citation>
    <scope>NUCLEOTIDE SEQUENCE</scope>
</reference>
<feature type="compositionally biased region" description="Basic and acidic residues" evidence="1">
    <location>
        <begin position="288"/>
        <end position="298"/>
    </location>
</feature>